<organism evidence="6 7">
    <name type="scientific">Eiseniibacteriota bacterium</name>
    <dbReference type="NCBI Taxonomy" id="2212470"/>
    <lineage>
        <taxon>Bacteria</taxon>
        <taxon>Candidatus Eiseniibacteriota</taxon>
    </lineage>
</organism>
<feature type="region of interest" description="Disordered" evidence="3">
    <location>
        <begin position="212"/>
        <end position="234"/>
    </location>
</feature>
<keyword evidence="4" id="KW-0732">Signal</keyword>
<keyword evidence="2" id="KW-0472">Membrane</keyword>
<feature type="signal peptide" evidence="4">
    <location>
        <begin position="1"/>
        <end position="20"/>
    </location>
</feature>
<feature type="domain" description="POTRA" evidence="5">
    <location>
        <begin position="29"/>
        <end position="115"/>
    </location>
</feature>
<evidence type="ECO:0000256" key="4">
    <source>
        <dbReference type="SAM" id="SignalP"/>
    </source>
</evidence>
<evidence type="ECO:0000259" key="5">
    <source>
        <dbReference type="PROSITE" id="PS51779"/>
    </source>
</evidence>
<feature type="chain" id="PRO_5021889629" description="POTRA domain-containing protein" evidence="4">
    <location>
        <begin position="21"/>
        <end position="395"/>
    </location>
</feature>
<protein>
    <recommendedName>
        <fullName evidence="5">POTRA domain-containing protein</fullName>
    </recommendedName>
</protein>
<evidence type="ECO:0000313" key="7">
    <source>
        <dbReference type="Proteomes" id="UP000319771"/>
    </source>
</evidence>
<reference evidence="6 7" key="1">
    <citation type="journal article" date="2019" name="Nat. Microbiol.">
        <title>Mediterranean grassland soil C-N compound turnover is dependent on rainfall and depth, and is mediated by genomically divergent microorganisms.</title>
        <authorList>
            <person name="Diamond S."/>
            <person name="Andeer P.F."/>
            <person name="Li Z."/>
            <person name="Crits-Christoph A."/>
            <person name="Burstein D."/>
            <person name="Anantharaman K."/>
            <person name="Lane K.R."/>
            <person name="Thomas B.C."/>
            <person name="Pan C."/>
            <person name="Northen T.R."/>
            <person name="Banfield J.F."/>
        </authorList>
    </citation>
    <scope>NUCLEOTIDE SEQUENCE [LARGE SCALE GENOMIC DNA]</scope>
    <source>
        <strain evidence="6">WS_11</strain>
    </source>
</reference>
<dbReference type="AlphaFoldDB" id="A0A538U8K1"/>
<feature type="compositionally biased region" description="Polar residues" evidence="3">
    <location>
        <begin position="212"/>
        <end position="226"/>
    </location>
</feature>
<evidence type="ECO:0000256" key="1">
    <source>
        <dbReference type="ARBA" id="ARBA00004370"/>
    </source>
</evidence>
<evidence type="ECO:0000313" key="6">
    <source>
        <dbReference type="EMBL" id="TMQ72029.1"/>
    </source>
</evidence>
<comment type="subcellular location">
    <subcellularLocation>
        <location evidence="1">Membrane</location>
    </subcellularLocation>
</comment>
<dbReference type="PROSITE" id="PS51779">
    <property type="entry name" value="POTRA"/>
    <property type="match status" value="1"/>
</dbReference>
<sequence length="395" mass="44578">MATVCGVLLAAAALSGPVRAQEDLLGEIKSIGTVRFEGRHRVGAGELRSVMKTRSSSRWPWREQQALRNDFLRSDTLAIRERYRHHGFLDAQVGVRVTPTRDSSRVTVIFTILEGGQARVAAVGFTGVHSYPEDDLRHRILSQRGQPFDPFVLQLDTLKIAELYQERGFRPHVLASARRGARTDSLRVWVEFAIGEGQQYRVGDVYAHGWNSSTKPGEAPSASTDPRSAAEHPKGMERLVRRELELKPGDVYRRSRLVRSWERLYDTGLFNQVQISPIVDSTQSRVDFEVLVHERPRRWIDAGVGSGTAERFRATAEWGHRNLFARGFQGALSSRVAFDGGGRFLLSHTELPLLEPWLLRTRTRAVLTPSYERSDDRASGRWLVRHAVAEQRLGP</sequence>
<dbReference type="InterPro" id="IPR034746">
    <property type="entry name" value="POTRA"/>
</dbReference>
<name>A0A538U8K1_UNCEI</name>
<accession>A0A538U8K1</accession>
<dbReference type="Gene3D" id="3.10.20.310">
    <property type="entry name" value="membrane protein fhac"/>
    <property type="match status" value="3"/>
</dbReference>
<evidence type="ECO:0000256" key="2">
    <source>
        <dbReference type="ARBA" id="ARBA00023136"/>
    </source>
</evidence>
<dbReference type="Pfam" id="PF07244">
    <property type="entry name" value="POTRA"/>
    <property type="match status" value="3"/>
</dbReference>
<dbReference type="Proteomes" id="UP000319771">
    <property type="component" value="Unassembled WGS sequence"/>
</dbReference>
<proteinExistence type="predicted"/>
<gene>
    <name evidence="6" type="ORF">E6K81_08520</name>
</gene>
<comment type="caution">
    <text evidence="6">The sequence shown here is derived from an EMBL/GenBank/DDBJ whole genome shotgun (WGS) entry which is preliminary data.</text>
</comment>
<evidence type="ECO:0000256" key="3">
    <source>
        <dbReference type="SAM" id="MobiDB-lite"/>
    </source>
</evidence>
<dbReference type="InterPro" id="IPR010827">
    <property type="entry name" value="BamA/TamA_POTRA"/>
</dbReference>
<dbReference type="EMBL" id="VBPB01000124">
    <property type="protein sequence ID" value="TMQ72029.1"/>
    <property type="molecule type" value="Genomic_DNA"/>
</dbReference>
<dbReference type="GO" id="GO:0019867">
    <property type="term" value="C:outer membrane"/>
    <property type="evidence" value="ECO:0007669"/>
    <property type="project" value="InterPro"/>
</dbReference>